<reference evidence="2 3" key="1">
    <citation type="submission" date="2019-07" db="EMBL/GenBank/DDBJ databases">
        <authorList>
            <person name="Kim J."/>
        </authorList>
    </citation>
    <scope>NUCLEOTIDE SEQUENCE [LARGE SCALE GENOMIC DNA]</scope>
    <source>
        <strain evidence="2 3">N4</strain>
    </source>
</reference>
<evidence type="ECO:0000313" key="2">
    <source>
        <dbReference type="EMBL" id="TVX94753.1"/>
    </source>
</evidence>
<keyword evidence="1" id="KW-1133">Transmembrane helix</keyword>
<dbReference type="OrthoDB" id="2622404at2"/>
<accession>A0A559J4E5</accession>
<dbReference type="Proteomes" id="UP000318102">
    <property type="component" value="Unassembled WGS sequence"/>
</dbReference>
<gene>
    <name evidence="2" type="ORF">FPZ44_14480</name>
</gene>
<sequence>MGATSFLCGSLIGWYAFIPFPYNLIASLGAFFVGVWFFRKFETRGMRITFVVLSIFYLFAFLVLMAMVEYTKKLPINA</sequence>
<organism evidence="2 3">
    <name type="scientific">Paenibacillus agilis</name>
    <dbReference type="NCBI Taxonomy" id="3020863"/>
    <lineage>
        <taxon>Bacteria</taxon>
        <taxon>Bacillati</taxon>
        <taxon>Bacillota</taxon>
        <taxon>Bacilli</taxon>
        <taxon>Bacillales</taxon>
        <taxon>Paenibacillaceae</taxon>
        <taxon>Paenibacillus</taxon>
    </lineage>
</organism>
<feature type="transmembrane region" description="Helical" evidence="1">
    <location>
        <begin position="50"/>
        <end position="68"/>
    </location>
</feature>
<evidence type="ECO:0000313" key="3">
    <source>
        <dbReference type="Proteomes" id="UP000318102"/>
    </source>
</evidence>
<keyword evidence="1" id="KW-0472">Membrane</keyword>
<evidence type="ECO:0000256" key="1">
    <source>
        <dbReference type="SAM" id="Phobius"/>
    </source>
</evidence>
<dbReference type="AlphaFoldDB" id="A0A559J4E5"/>
<dbReference type="EMBL" id="VNJK01000001">
    <property type="protein sequence ID" value="TVX94753.1"/>
    <property type="molecule type" value="Genomic_DNA"/>
</dbReference>
<comment type="caution">
    <text evidence="2">The sequence shown here is derived from an EMBL/GenBank/DDBJ whole genome shotgun (WGS) entry which is preliminary data.</text>
</comment>
<keyword evidence="1" id="KW-0812">Transmembrane</keyword>
<keyword evidence="3" id="KW-1185">Reference proteome</keyword>
<feature type="transmembrane region" description="Helical" evidence="1">
    <location>
        <begin position="12"/>
        <end position="38"/>
    </location>
</feature>
<protein>
    <submittedName>
        <fullName evidence="2">Uncharacterized protein</fullName>
    </submittedName>
</protein>
<name>A0A559J4E5_9BACL</name>
<proteinExistence type="predicted"/>